<dbReference type="EMBL" id="BAAAIZ010000034">
    <property type="protein sequence ID" value="GAA1423816.1"/>
    <property type="molecule type" value="Genomic_DNA"/>
</dbReference>
<keyword evidence="1" id="KW-1133">Transmembrane helix</keyword>
<name>A0ABP4JMC4_9ACTN</name>
<protein>
    <recommendedName>
        <fullName evidence="4">DUF4760 domain-containing protein</fullName>
    </recommendedName>
</protein>
<sequence>MQWTDEVEAVATAVGSTAALIGLVAVIVQLRHLAEGLRASARRATYDIGVQIKLILIEHPHLRPFFFDNMPVPAGHPDAGRIVSLAELYCIYFQEIAEQWHNVSPRNRDAWESLVRSMYRSSPPVREQFERRLSWYSTELREFVERLQCEPAPG</sequence>
<keyword evidence="1" id="KW-0812">Transmembrane</keyword>
<proteinExistence type="predicted"/>
<comment type="caution">
    <text evidence="2">The sequence shown here is derived from an EMBL/GenBank/DDBJ whole genome shotgun (WGS) entry which is preliminary data.</text>
</comment>
<dbReference type="RefSeq" id="WP_344012883.1">
    <property type="nucleotide sequence ID" value="NZ_BAAAIZ010000034.1"/>
</dbReference>
<reference evidence="3" key="1">
    <citation type="journal article" date="2019" name="Int. J. Syst. Evol. Microbiol.">
        <title>The Global Catalogue of Microorganisms (GCM) 10K type strain sequencing project: providing services to taxonomists for standard genome sequencing and annotation.</title>
        <authorList>
            <consortium name="The Broad Institute Genomics Platform"/>
            <consortium name="The Broad Institute Genome Sequencing Center for Infectious Disease"/>
            <person name="Wu L."/>
            <person name="Ma J."/>
        </authorList>
    </citation>
    <scope>NUCLEOTIDE SEQUENCE [LARGE SCALE GENOMIC DNA]</scope>
    <source>
        <strain evidence="3">JCM 11756</strain>
    </source>
</reference>
<gene>
    <name evidence="2" type="ORF">GCM10009601_27670</name>
</gene>
<keyword evidence="1" id="KW-0472">Membrane</keyword>
<accession>A0ABP4JMC4</accession>
<keyword evidence="3" id="KW-1185">Reference proteome</keyword>
<evidence type="ECO:0000256" key="1">
    <source>
        <dbReference type="SAM" id="Phobius"/>
    </source>
</evidence>
<evidence type="ECO:0000313" key="2">
    <source>
        <dbReference type="EMBL" id="GAA1423816.1"/>
    </source>
</evidence>
<evidence type="ECO:0008006" key="4">
    <source>
        <dbReference type="Google" id="ProtNLM"/>
    </source>
</evidence>
<dbReference type="Proteomes" id="UP001500973">
    <property type="component" value="Unassembled WGS sequence"/>
</dbReference>
<organism evidence="2 3">
    <name type="scientific">Streptomyces thermospinosisporus</name>
    <dbReference type="NCBI Taxonomy" id="161482"/>
    <lineage>
        <taxon>Bacteria</taxon>
        <taxon>Bacillati</taxon>
        <taxon>Actinomycetota</taxon>
        <taxon>Actinomycetes</taxon>
        <taxon>Kitasatosporales</taxon>
        <taxon>Streptomycetaceae</taxon>
        <taxon>Streptomyces</taxon>
    </lineage>
</organism>
<feature type="transmembrane region" description="Helical" evidence="1">
    <location>
        <begin position="12"/>
        <end position="33"/>
    </location>
</feature>
<evidence type="ECO:0000313" key="3">
    <source>
        <dbReference type="Proteomes" id="UP001500973"/>
    </source>
</evidence>